<feature type="region of interest" description="Disordered" evidence="2">
    <location>
        <begin position="154"/>
        <end position="175"/>
    </location>
</feature>
<keyword evidence="4" id="KW-1185">Reference proteome</keyword>
<name>A0ABQ6N019_9STRA</name>
<organism evidence="3 4">
    <name type="scientific">Tetraparma gracilis</name>
    <dbReference type="NCBI Taxonomy" id="2962635"/>
    <lineage>
        <taxon>Eukaryota</taxon>
        <taxon>Sar</taxon>
        <taxon>Stramenopiles</taxon>
        <taxon>Ochrophyta</taxon>
        <taxon>Bolidophyceae</taxon>
        <taxon>Parmales</taxon>
        <taxon>Triparmaceae</taxon>
        <taxon>Tetraparma</taxon>
    </lineage>
</organism>
<evidence type="ECO:0000313" key="3">
    <source>
        <dbReference type="EMBL" id="GMI37224.1"/>
    </source>
</evidence>
<evidence type="ECO:0000256" key="2">
    <source>
        <dbReference type="SAM" id="MobiDB-lite"/>
    </source>
</evidence>
<evidence type="ECO:0000313" key="4">
    <source>
        <dbReference type="Proteomes" id="UP001165060"/>
    </source>
</evidence>
<proteinExistence type="predicted"/>
<gene>
    <name evidence="3" type="ORF">TeGR_g6207</name>
</gene>
<feature type="compositionally biased region" description="Basic and acidic residues" evidence="2">
    <location>
        <begin position="166"/>
        <end position="175"/>
    </location>
</feature>
<feature type="region of interest" description="Disordered" evidence="2">
    <location>
        <begin position="208"/>
        <end position="227"/>
    </location>
</feature>
<accession>A0ABQ6N019</accession>
<comment type="caution">
    <text evidence="3">The sequence shown here is derived from an EMBL/GenBank/DDBJ whole genome shotgun (WGS) entry which is preliminary data.</text>
</comment>
<sequence>MVHDAHGASPGPCRTCRAVLDAADRVEKERAGLLASLIAAQQEVARLSAELERKGGGEGGAGAGAAELKAAMEKAGERLATEAERGREKAKAEAREGSRWQHDMLMKVAKYAVMCKEMGEDGARNREGSEGMKLTIARLETERNEMSARVQELERAAEGRGGGDAGAERKLERSRARVRESHKVVRALAGRLEKAQAMLRAYEAAGGAGGGAGGGGREGGGEGGGGADPHSVMLVKTLSMQVASERSACRSALVQVDKARVEYEGREALLLDRIAELEGLLHYGKGVES</sequence>
<dbReference type="EMBL" id="BRYB01004809">
    <property type="protein sequence ID" value="GMI37224.1"/>
    <property type="molecule type" value="Genomic_DNA"/>
</dbReference>
<protein>
    <submittedName>
        <fullName evidence="3">Uncharacterized protein</fullName>
    </submittedName>
</protein>
<dbReference type="Proteomes" id="UP001165060">
    <property type="component" value="Unassembled WGS sequence"/>
</dbReference>
<reference evidence="3 4" key="1">
    <citation type="journal article" date="2023" name="Commun. Biol.">
        <title>Genome analysis of Parmales, the sister group of diatoms, reveals the evolutionary specialization of diatoms from phago-mixotrophs to photoautotrophs.</title>
        <authorList>
            <person name="Ban H."/>
            <person name="Sato S."/>
            <person name="Yoshikawa S."/>
            <person name="Yamada K."/>
            <person name="Nakamura Y."/>
            <person name="Ichinomiya M."/>
            <person name="Sato N."/>
            <person name="Blanc-Mathieu R."/>
            <person name="Endo H."/>
            <person name="Kuwata A."/>
            <person name="Ogata H."/>
        </authorList>
    </citation>
    <scope>NUCLEOTIDE SEQUENCE [LARGE SCALE GENOMIC DNA]</scope>
</reference>
<feature type="coiled-coil region" evidence="1">
    <location>
        <begin position="23"/>
        <end position="85"/>
    </location>
</feature>
<keyword evidence="1" id="KW-0175">Coiled coil</keyword>
<evidence type="ECO:0000256" key="1">
    <source>
        <dbReference type="SAM" id="Coils"/>
    </source>
</evidence>